<keyword evidence="10" id="KW-1185">Reference proteome</keyword>
<sequence>MPTAVTSDTMTANLKAGLTVVDLWAQWCGPCKILSPLLAELEHELPLHVLTLNVEGDTKVADEFHVQSIPTMLLYWDGQPVEKVTGAYPKAKLRAHFTQFLEAHDGK</sequence>
<dbReference type="PROSITE" id="PS51352">
    <property type="entry name" value="THIOREDOXIN_2"/>
    <property type="match status" value="1"/>
</dbReference>
<dbReference type="InterPro" id="IPR036249">
    <property type="entry name" value="Thioredoxin-like_sf"/>
</dbReference>
<dbReference type="SUPFAM" id="SSF52833">
    <property type="entry name" value="Thioredoxin-like"/>
    <property type="match status" value="1"/>
</dbReference>
<keyword evidence="5" id="KW-1015">Disulfide bond</keyword>
<name>A0ABW4B700_9LACO</name>
<dbReference type="Pfam" id="PF00085">
    <property type="entry name" value="Thioredoxin"/>
    <property type="match status" value="1"/>
</dbReference>
<evidence type="ECO:0000313" key="9">
    <source>
        <dbReference type="EMBL" id="MFD1392819.1"/>
    </source>
</evidence>
<dbReference type="PANTHER" id="PTHR45663">
    <property type="entry name" value="GEO12009P1"/>
    <property type="match status" value="1"/>
</dbReference>
<keyword evidence="3" id="KW-0813">Transport</keyword>
<dbReference type="InterPro" id="IPR017937">
    <property type="entry name" value="Thioredoxin_CS"/>
</dbReference>
<dbReference type="CDD" id="cd02947">
    <property type="entry name" value="TRX_family"/>
    <property type="match status" value="1"/>
</dbReference>
<dbReference type="PIRSF" id="PIRSF000077">
    <property type="entry name" value="Thioredoxin"/>
    <property type="match status" value="1"/>
</dbReference>
<dbReference type="EMBL" id="JBHTMO010000010">
    <property type="protein sequence ID" value="MFD1392819.1"/>
    <property type="molecule type" value="Genomic_DNA"/>
</dbReference>
<organism evidence="9 10">
    <name type="scientific">Lacticaseibacillus jixianensis</name>
    <dbReference type="NCBI Taxonomy" id="2486012"/>
    <lineage>
        <taxon>Bacteria</taxon>
        <taxon>Bacillati</taxon>
        <taxon>Bacillota</taxon>
        <taxon>Bacilli</taxon>
        <taxon>Lactobacillales</taxon>
        <taxon>Lactobacillaceae</taxon>
        <taxon>Lacticaseibacillus</taxon>
    </lineage>
</organism>
<keyword evidence="6" id="KW-0676">Redox-active center</keyword>
<evidence type="ECO:0000256" key="7">
    <source>
        <dbReference type="PIRNR" id="PIRNR000077"/>
    </source>
</evidence>
<evidence type="ECO:0000256" key="4">
    <source>
        <dbReference type="ARBA" id="ARBA00022982"/>
    </source>
</evidence>
<protein>
    <recommendedName>
        <fullName evidence="2 7">Thioredoxin</fullName>
    </recommendedName>
</protein>
<comment type="similarity">
    <text evidence="1 7">Belongs to the thioredoxin family.</text>
</comment>
<feature type="domain" description="Thioredoxin" evidence="8">
    <location>
        <begin position="1"/>
        <end position="102"/>
    </location>
</feature>
<evidence type="ECO:0000256" key="3">
    <source>
        <dbReference type="ARBA" id="ARBA00022448"/>
    </source>
</evidence>
<evidence type="ECO:0000259" key="8">
    <source>
        <dbReference type="PROSITE" id="PS51352"/>
    </source>
</evidence>
<gene>
    <name evidence="9" type="ORF">ACFQ3L_04340</name>
</gene>
<proteinExistence type="inferred from homology"/>
<dbReference type="PROSITE" id="PS00194">
    <property type="entry name" value="THIOREDOXIN_1"/>
    <property type="match status" value="1"/>
</dbReference>
<dbReference type="Proteomes" id="UP001597249">
    <property type="component" value="Unassembled WGS sequence"/>
</dbReference>
<dbReference type="Gene3D" id="3.40.30.10">
    <property type="entry name" value="Glutaredoxin"/>
    <property type="match status" value="1"/>
</dbReference>
<evidence type="ECO:0000256" key="6">
    <source>
        <dbReference type="ARBA" id="ARBA00023284"/>
    </source>
</evidence>
<dbReference type="InterPro" id="IPR005746">
    <property type="entry name" value="Thioredoxin"/>
</dbReference>
<accession>A0ABW4B700</accession>
<comment type="caution">
    <text evidence="9">The sequence shown here is derived from an EMBL/GenBank/DDBJ whole genome shotgun (WGS) entry which is preliminary data.</text>
</comment>
<evidence type="ECO:0000256" key="5">
    <source>
        <dbReference type="ARBA" id="ARBA00023157"/>
    </source>
</evidence>
<dbReference type="RefSeq" id="WP_125586569.1">
    <property type="nucleotide sequence ID" value="NZ_JBHTMO010000010.1"/>
</dbReference>
<dbReference type="PANTHER" id="PTHR45663:SF11">
    <property type="entry name" value="GEO12009P1"/>
    <property type="match status" value="1"/>
</dbReference>
<keyword evidence="4" id="KW-0249">Electron transport</keyword>
<dbReference type="PRINTS" id="PR00421">
    <property type="entry name" value="THIOREDOXIN"/>
</dbReference>
<evidence type="ECO:0000256" key="2">
    <source>
        <dbReference type="ARBA" id="ARBA00020570"/>
    </source>
</evidence>
<evidence type="ECO:0000256" key="1">
    <source>
        <dbReference type="ARBA" id="ARBA00008987"/>
    </source>
</evidence>
<evidence type="ECO:0000313" key="10">
    <source>
        <dbReference type="Proteomes" id="UP001597249"/>
    </source>
</evidence>
<reference evidence="10" key="1">
    <citation type="journal article" date="2019" name="Int. J. Syst. Evol. Microbiol.">
        <title>The Global Catalogue of Microorganisms (GCM) 10K type strain sequencing project: providing services to taxonomists for standard genome sequencing and annotation.</title>
        <authorList>
            <consortium name="The Broad Institute Genomics Platform"/>
            <consortium name="The Broad Institute Genome Sequencing Center for Infectious Disease"/>
            <person name="Wu L."/>
            <person name="Ma J."/>
        </authorList>
    </citation>
    <scope>NUCLEOTIDE SEQUENCE [LARGE SCALE GENOMIC DNA]</scope>
    <source>
        <strain evidence="10">CCM 8911</strain>
    </source>
</reference>
<dbReference type="InterPro" id="IPR013766">
    <property type="entry name" value="Thioredoxin_domain"/>
</dbReference>